<dbReference type="Pfam" id="PF01126">
    <property type="entry name" value="Heme_oxygenase"/>
    <property type="match status" value="1"/>
</dbReference>
<keyword evidence="4" id="KW-0472">Membrane</keyword>
<reference evidence="6" key="1">
    <citation type="submission" date="2015-06" db="EMBL/GenBank/DDBJ databases">
        <title>Expansion of signal transduction pathways in fungi by whole-genome duplication.</title>
        <authorList>
            <consortium name="DOE Joint Genome Institute"/>
            <person name="Corrochano L.M."/>
            <person name="Kuo A."/>
            <person name="Marcet-Houben M."/>
            <person name="Polaino S."/>
            <person name="Salamov A."/>
            <person name="Villalobos J.M."/>
            <person name="Alvarez M.I."/>
            <person name="Avalos J."/>
            <person name="Benito E.P."/>
            <person name="Benoit I."/>
            <person name="Burger G."/>
            <person name="Camino L.P."/>
            <person name="Canovas D."/>
            <person name="Cerda-Olmedo E."/>
            <person name="Cheng J.-F."/>
            <person name="Dominguez A."/>
            <person name="Elias M."/>
            <person name="Eslava A.P."/>
            <person name="Glaser F."/>
            <person name="Grimwood J."/>
            <person name="Gutierrez G."/>
            <person name="Heitman J."/>
            <person name="Henrissat B."/>
            <person name="Iturriaga E.A."/>
            <person name="Lang B.F."/>
            <person name="Lavin J.L."/>
            <person name="Lee S."/>
            <person name="Li W."/>
            <person name="Lindquist E."/>
            <person name="Lopez-Garcia S."/>
            <person name="Luque E.M."/>
            <person name="Marcos A.T."/>
            <person name="Martin J."/>
            <person name="McCluskey K."/>
            <person name="Medina H.R."/>
            <person name="Miralles-Duran A."/>
            <person name="Miyazaki A."/>
            <person name="Munoz-Torres E."/>
            <person name="Oguiza J.A."/>
            <person name="Ohm R."/>
            <person name="Olmedo M."/>
            <person name="Orejas M."/>
            <person name="Ortiz-Castellanos L."/>
            <person name="Pisabarro A.G."/>
            <person name="Rodriguez-Romero J."/>
            <person name="Ruiz-Herrera J."/>
            <person name="Ruiz-Vazquez R."/>
            <person name="Sanz C."/>
            <person name="Schackwitz W."/>
            <person name="Schmutz J."/>
            <person name="Shahriari M."/>
            <person name="Shelest E."/>
            <person name="Silva-Franco F."/>
            <person name="Soanes D."/>
            <person name="Syed K."/>
            <person name="Tagua V.G."/>
            <person name="Talbot N.J."/>
            <person name="Thon M."/>
            <person name="De vries R.P."/>
            <person name="Wiebenga A."/>
            <person name="Yadav J.S."/>
            <person name="Braun E.L."/>
            <person name="Baker S."/>
            <person name="Garre V."/>
            <person name="Horwitz B."/>
            <person name="Torres-Martinez S."/>
            <person name="Idnurm A."/>
            <person name="Herrera-Estrella A."/>
            <person name="Gabaldon T."/>
            <person name="Grigoriev I.V."/>
        </authorList>
    </citation>
    <scope>NUCLEOTIDE SEQUENCE [LARGE SCALE GENOMIC DNA]</scope>
    <source>
        <strain evidence="6">NRRL 1555(-)</strain>
    </source>
</reference>
<keyword evidence="6" id="KW-1185">Reference proteome</keyword>
<protein>
    <submittedName>
        <fullName evidence="5">Uncharacterized protein</fullName>
    </submittedName>
</protein>
<keyword evidence="4" id="KW-0812">Transmembrane</keyword>
<dbReference type="STRING" id="763407.A0A167MDQ2"/>
<dbReference type="PRINTS" id="PR00088">
    <property type="entry name" value="HAEMOXYGNASE"/>
</dbReference>
<dbReference type="SUPFAM" id="SSF48613">
    <property type="entry name" value="Heme oxygenase-like"/>
    <property type="match status" value="1"/>
</dbReference>
<keyword evidence="2" id="KW-0479">Metal-binding</keyword>
<gene>
    <name evidence="5" type="ORF">PHYBLDRAFT_78066</name>
</gene>
<dbReference type="InterPro" id="IPR016053">
    <property type="entry name" value="Haem_Oase-like"/>
</dbReference>
<dbReference type="CDD" id="cd19165">
    <property type="entry name" value="HemeO"/>
    <property type="match status" value="1"/>
</dbReference>
<dbReference type="InterPro" id="IPR002051">
    <property type="entry name" value="Haem_Oase"/>
</dbReference>
<evidence type="ECO:0000256" key="4">
    <source>
        <dbReference type="SAM" id="Phobius"/>
    </source>
</evidence>
<dbReference type="InParanoid" id="A0A167MDQ2"/>
<keyword evidence="1" id="KW-0349">Heme</keyword>
<dbReference type="AlphaFoldDB" id="A0A167MDQ2"/>
<dbReference type="EMBL" id="KV440983">
    <property type="protein sequence ID" value="OAD72557.1"/>
    <property type="molecule type" value="Genomic_DNA"/>
</dbReference>
<organism evidence="5 6">
    <name type="scientific">Phycomyces blakesleeanus (strain ATCC 8743b / DSM 1359 / FGSC 10004 / NBRC 33097 / NRRL 1555)</name>
    <dbReference type="NCBI Taxonomy" id="763407"/>
    <lineage>
        <taxon>Eukaryota</taxon>
        <taxon>Fungi</taxon>
        <taxon>Fungi incertae sedis</taxon>
        <taxon>Mucoromycota</taxon>
        <taxon>Mucoromycotina</taxon>
        <taxon>Mucoromycetes</taxon>
        <taxon>Mucorales</taxon>
        <taxon>Phycomycetaceae</taxon>
        <taxon>Phycomyces</taxon>
    </lineage>
</organism>
<dbReference type="InterPro" id="IPR016084">
    <property type="entry name" value="Haem_Oase-like_multi-hlx"/>
</dbReference>
<keyword evidence="4" id="KW-1133">Transmembrane helix</keyword>
<feature type="transmembrane region" description="Helical" evidence="4">
    <location>
        <begin position="281"/>
        <end position="301"/>
    </location>
</feature>
<evidence type="ECO:0000256" key="3">
    <source>
        <dbReference type="ARBA" id="ARBA00023004"/>
    </source>
</evidence>
<dbReference type="Proteomes" id="UP000077315">
    <property type="component" value="Unassembled WGS sequence"/>
</dbReference>
<sequence>MSETIVIQTTTTETTTTVEEIGSIPVTSSPFDEDAILENPQLASAMREGTKAIHKAAEESVFTKKFLKGDITLDEYGRYINSLYYVYSSMESLLEKYKNDPAVENIYFPEELNRKEVLLKDLTHYYGKERLAKIIAPSAMTPAIKTYVDAMEEACKVNPALLVAYSYTRYLGDLSGGQILAKRLKKSVLKVDEKDSEWDSTKGLEFYYFDHIGNQNEFKALYRERLDGAKVSQKTKDLIIEEALKCFAFNIEVFDEIHELSQANKLISISQKNDSVGPRPYALWGALATGVAAIATGVFIYNKQR</sequence>
<dbReference type="GO" id="GO:0042167">
    <property type="term" value="P:heme catabolic process"/>
    <property type="evidence" value="ECO:0007669"/>
    <property type="project" value="TreeGrafter"/>
</dbReference>
<evidence type="ECO:0000313" key="5">
    <source>
        <dbReference type="EMBL" id="OAD72557.1"/>
    </source>
</evidence>
<dbReference type="GO" id="GO:0006979">
    <property type="term" value="P:response to oxidative stress"/>
    <property type="evidence" value="ECO:0007669"/>
    <property type="project" value="TreeGrafter"/>
</dbReference>
<proteinExistence type="predicted"/>
<dbReference type="PANTHER" id="PTHR10720:SF0">
    <property type="entry name" value="HEME OXYGENASE"/>
    <property type="match status" value="1"/>
</dbReference>
<dbReference type="OrthoDB" id="652091at2759"/>
<dbReference type="RefSeq" id="XP_018290597.1">
    <property type="nucleotide sequence ID" value="XM_018443327.1"/>
</dbReference>
<dbReference type="Gene3D" id="1.20.910.10">
    <property type="entry name" value="Heme oxygenase-like"/>
    <property type="match status" value="1"/>
</dbReference>
<name>A0A167MDQ2_PHYB8</name>
<accession>A0A167MDQ2</accession>
<dbReference type="GO" id="GO:0046872">
    <property type="term" value="F:metal ion binding"/>
    <property type="evidence" value="ECO:0007669"/>
    <property type="project" value="UniProtKB-KW"/>
</dbReference>
<dbReference type="GO" id="GO:0020037">
    <property type="term" value="F:heme binding"/>
    <property type="evidence" value="ECO:0007669"/>
    <property type="project" value="TreeGrafter"/>
</dbReference>
<keyword evidence="3" id="KW-0408">Iron</keyword>
<dbReference type="VEuPathDB" id="FungiDB:PHYBLDRAFT_78066"/>
<dbReference type="PANTHER" id="PTHR10720">
    <property type="entry name" value="HEME OXYGENASE"/>
    <property type="match status" value="1"/>
</dbReference>
<evidence type="ECO:0000313" key="6">
    <source>
        <dbReference type="Proteomes" id="UP000077315"/>
    </source>
</evidence>
<evidence type="ECO:0000256" key="2">
    <source>
        <dbReference type="ARBA" id="ARBA00022723"/>
    </source>
</evidence>
<evidence type="ECO:0000256" key="1">
    <source>
        <dbReference type="ARBA" id="ARBA00022617"/>
    </source>
</evidence>
<dbReference type="GO" id="GO:0004392">
    <property type="term" value="F:heme oxygenase (decyclizing) activity"/>
    <property type="evidence" value="ECO:0007669"/>
    <property type="project" value="InterPro"/>
</dbReference>
<dbReference type="GO" id="GO:0006788">
    <property type="term" value="P:heme oxidation"/>
    <property type="evidence" value="ECO:0007669"/>
    <property type="project" value="InterPro"/>
</dbReference>
<dbReference type="GeneID" id="29004232"/>